<dbReference type="PROSITE" id="PS50011">
    <property type="entry name" value="PROTEIN_KINASE_DOM"/>
    <property type="match status" value="1"/>
</dbReference>
<keyword evidence="1" id="KW-0808">Transferase</keyword>
<dbReference type="SMART" id="SM00220">
    <property type="entry name" value="S_TKc"/>
    <property type="match status" value="1"/>
</dbReference>
<dbReference type="AlphaFoldDB" id="A0A4U5P767"/>
<feature type="domain" description="Protein kinase" evidence="7">
    <location>
        <begin position="46"/>
        <end position="325"/>
    </location>
</feature>
<dbReference type="PROSITE" id="PS00108">
    <property type="entry name" value="PROTEIN_KINASE_ST"/>
    <property type="match status" value="1"/>
</dbReference>
<keyword evidence="4 5" id="KW-0067">ATP-binding</keyword>
<accession>A0A4U5P767</accession>
<evidence type="ECO:0000256" key="3">
    <source>
        <dbReference type="ARBA" id="ARBA00022777"/>
    </source>
</evidence>
<dbReference type="InterPro" id="IPR052059">
    <property type="entry name" value="CR_Ser/Thr_kinase"/>
</dbReference>
<sequence length="394" mass="43808">MSCFSFLYGRRIDSPQQFGVVEEDLSHVHNVKCYSYKELRNATEDFSTANKIGEGGFGFVYKGRLKHGEIAAIKVLSAESRQGVPEFLAEIKTMSEIEHENLVKLYGCCVEGNHRILVYNYLENNSLAQTLLGGGHSHINIQFSWRTRTRICIGVARGLAFLHDEVKPCIVHRDIKASNILLDKDLTPKISDFGLARLIPDHVTHVSTRVAGTLGYLAPEYAIRGQLTRKADLYSFGVLLVEIVCGRNNTNTRLPVAEQYLLERAWDLYERRELVALVDTALDGDFDAEEACRFLKIGLLCTQDNPKLRPSMSTVVKMLTGQRDLDESKIMKPGLISDFMDLKVRAPSNTKASATTSFNAFSGSEMQDSSILSSENSSSTATTTALTAFYGQSI</sequence>
<dbReference type="PROSITE" id="PS00107">
    <property type="entry name" value="PROTEIN_KINASE_ATP"/>
    <property type="match status" value="1"/>
</dbReference>
<comment type="similarity">
    <text evidence="6">Belongs to the protein kinase superfamily.</text>
</comment>
<dbReference type="SUPFAM" id="SSF56112">
    <property type="entry name" value="Protein kinase-like (PK-like)"/>
    <property type="match status" value="1"/>
</dbReference>
<dbReference type="FunFam" id="3.30.200.20:FF:000225">
    <property type="entry name" value="cold-responsive protein kinase 1"/>
    <property type="match status" value="1"/>
</dbReference>
<dbReference type="InterPro" id="IPR017441">
    <property type="entry name" value="Protein_kinase_ATP_BS"/>
</dbReference>
<dbReference type="STRING" id="43335.A0A4U5P767"/>
<gene>
    <name evidence="8" type="ORF">D5086_0000223380</name>
</gene>
<organism evidence="8">
    <name type="scientific">Populus alba</name>
    <name type="common">White poplar</name>
    <dbReference type="NCBI Taxonomy" id="43335"/>
    <lineage>
        <taxon>Eukaryota</taxon>
        <taxon>Viridiplantae</taxon>
        <taxon>Streptophyta</taxon>
        <taxon>Embryophyta</taxon>
        <taxon>Tracheophyta</taxon>
        <taxon>Spermatophyta</taxon>
        <taxon>Magnoliopsida</taxon>
        <taxon>eudicotyledons</taxon>
        <taxon>Gunneridae</taxon>
        <taxon>Pentapetalae</taxon>
        <taxon>rosids</taxon>
        <taxon>fabids</taxon>
        <taxon>Malpighiales</taxon>
        <taxon>Salicaceae</taxon>
        <taxon>Saliceae</taxon>
        <taxon>Populus</taxon>
    </lineage>
</organism>
<keyword evidence="3" id="KW-0418">Kinase</keyword>
<dbReference type="CDD" id="cd14066">
    <property type="entry name" value="STKc_IRAK"/>
    <property type="match status" value="1"/>
</dbReference>
<dbReference type="FunFam" id="1.10.510.10:FF:000368">
    <property type="entry name" value="cold-responsive protein kinase 1"/>
    <property type="match status" value="1"/>
</dbReference>
<dbReference type="InterPro" id="IPR000719">
    <property type="entry name" value="Prot_kinase_dom"/>
</dbReference>
<keyword evidence="6" id="KW-0723">Serine/threonine-protein kinase</keyword>
<dbReference type="GO" id="GO:0005524">
    <property type="term" value="F:ATP binding"/>
    <property type="evidence" value="ECO:0007669"/>
    <property type="project" value="UniProtKB-UniRule"/>
</dbReference>
<evidence type="ECO:0000256" key="6">
    <source>
        <dbReference type="RuleBase" id="RU000304"/>
    </source>
</evidence>
<name>A0A4U5P767_POPAL</name>
<dbReference type="InterPro" id="IPR008271">
    <property type="entry name" value="Ser/Thr_kinase_AS"/>
</dbReference>
<protein>
    <recommendedName>
        <fullName evidence="7">Protein kinase domain-containing protein</fullName>
    </recommendedName>
</protein>
<feature type="binding site" evidence="5">
    <location>
        <position position="74"/>
    </location>
    <ligand>
        <name>ATP</name>
        <dbReference type="ChEBI" id="CHEBI:30616"/>
    </ligand>
</feature>
<dbReference type="InterPro" id="IPR011009">
    <property type="entry name" value="Kinase-like_dom_sf"/>
</dbReference>
<dbReference type="Gene3D" id="3.30.200.20">
    <property type="entry name" value="Phosphorylase Kinase, domain 1"/>
    <property type="match status" value="1"/>
</dbReference>
<evidence type="ECO:0000256" key="4">
    <source>
        <dbReference type="ARBA" id="ARBA00022840"/>
    </source>
</evidence>
<comment type="caution">
    <text evidence="8">The sequence shown here is derived from an EMBL/GenBank/DDBJ whole genome shotgun (WGS) entry which is preliminary data.</text>
</comment>
<reference evidence="8" key="1">
    <citation type="submission" date="2018-10" db="EMBL/GenBank/DDBJ databases">
        <title>Population genomic analysis revealed the cold adaptation of white poplar.</title>
        <authorList>
            <person name="Liu Y.-J."/>
        </authorList>
    </citation>
    <scope>NUCLEOTIDE SEQUENCE [LARGE SCALE GENOMIC DNA]</scope>
    <source>
        <strain evidence="8">PAL-ZL1</strain>
    </source>
</reference>
<evidence type="ECO:0000313" key="8">
    <source>
        <dbReference type="EMBL" id="TKR91414.1"/>
    </source>
</evidence>
<dbReference type="Pfam" id="PF00069">
    <property type="entry name" value="Pkinase"/>
    <property type="match status" value="1"/>
</dbReference>
<evidence type="ECO:0000256" key="2">
    <source>
        <dbReference type="ARBA" id="ARBA00022741"/>
    </source>
</evidence>
<dbReference type="EMBL" id="RCHU01000782">
    <property type="protein sequence ID" value="TKR91414.1"/>
    <property type="molecule type" value="Genomic_DNA"/>
</dbReference>
<dbReference type="GO" id="GO:0004674">
    <property type="term" value="F:protein serine/threonine kinase activity"/>
    <property type="evidence" value="ECO:0007669"/>
    <property type="project" value="UniProtKB-KW"/>
</dbReference>
<proteinExistence type="inferred from homology"/>
<evidence type="ECO:0000256" key="1">
    <source>
        <dbReference type="ARBA" id="ARBA00022679"/>
    </source>
</evidence>
<evidence type="ECO:0000256" key="5">
    <source>
        <dbReference type="PROSITE-ProRule" id="PRU10141"/>
    </source>
</evidence>
<keyword evidence="2 5" id="KW-0547">Nucleotide-binding</keyword>
<dbReference type="PANTHER" id="PTHR47973">
    <property type="entry name" value="CYSTEINE-RICH RECEPTOR-LIKE PROTEIN KINASE 3"/>
    <property type="match status" value="1"/>
</dbReference>
<dbReference type="Gene3D" id="1.10.510.10">
    <property type="entry name" value="Transferase(Phosphotransferase) domain 1"/>
    <property type="match status" value="1"/>
</dbReference>
<evidence type="ECO:0000259" key="7">
    <source>
        <dbReference type="PROSITE" id="PS50011"/>
    </source>
</evidence>